<evidence type="ECO:0008006" key="8">
    <source>
        <dbReference type="Google" id="ProtNLM"/>
    </source>
</evidence>
<organism evidence="6 7">
    <name type="scientific">Candidatus Andersenbacteria bacterium RIFCSPHIGHO2_12_FULL_45_11b</name>
    <dbReference type="NCBI Taxonomy" id="1797282"/>
    <lineage>
        <taxon>Bacteria</taxon>
        <taxon>Candidatus Anderseniibacteriota</taxon>
    </lineage>
</organism>
<dbReference type="PANTHER" id="PTHR36460">
    <property type="entry name" value="UPF0132 DOMAIN PROTEIN (AFU_ORTHOLOGUE AFUA_3G10255)"/>
    <property type="match status" value="1"/>
</dbReference>
<evidence type="ECO:0000256" key="4">
    <source>
        <dbReference type="ARBA" id="ARBA00023136"/>
    </source>
</evidence>
<gene>
    <name evidence="6" type="ORF">A3E36_02675</name>
</gene>
<keyword evidence="3 5" id="KW-1133">Transmembrane helix</keyword>
<dbReference type="GO" id="GO:0016020">
    <property type="term" value="C:membrane"/>
    <property type="evidence" value="ECO:0007669"/>
    <property type="project" value="UniProtKB-SubCell"/>
</dbReference>
<feature type="transmembrane region" description="Helical" evidence="5">
    <location>
        <begin position="62"/>
        <end position="92"/>
    </location>
</feature>
<evidence type="ECO:0000313" key="6">
    <source>
        <dbReference type="EMBL" id="OGY37496.1"/>
    </source>
</evidence>
<evidence type="ECO:0000313" key="7">
    <source>
        <dbReference type="Proteomes" id="UP000177941"/>
    </source>
</evidence>
<protein>
    <recommendedName>
        <fullName evidence="8">Chloroplast import component protein (Tic20)</fullName>
    </recommendedName>
</protein>
<feature type="transmembrane region" description="Helical" evidence="5">
    <location>
        <begin position="25"/>
        <end position="42"/>
    </location>
</feature>
<dbReference type="InterPro" id="IPR019109">
    <property type="entry name" value="MamF_MmsF"/>
</dbReference>
<name>A0A1G1XCB8_9BACT</name>
<keyword evidence="2 5" id="KW-0812">Transmembrane</keyword>
<dbReference type="Proteomes" id="UP000177941">
    <property type="component" value="Unassembled WGS sequence"/>
</dbReference>
<evidence type="ECO:0000256" key="5">
    <source>
        <dbReference type="SAM" id="Phobius"/>
    </source>
</evidence>
<dbReference type="Pfam" id="PF09685">
    <property type="entry name" value="MamF_MmsF"/>
    <property type="match status" value="1"/>
</dbReference>
<sequence>MEPNQSKQQQASSPAPKDDIRDNKVMAALSYVWILSVVFLLVKKDSPFVQFHAKQGVVLFAASFILGFIPIIGWLLNIAVLVLAIMGIIAAWQGKSTKLPIISTIAEQIKM</sequence>
<accession>A0A1G1XCB8</accession>
<proteinExistence type="predicted"/>
<dbReference type="AlphaFoldDB" id="A0A1G1XCB8"/>
<keyword evidence="4 5" id="KW-0472">Membrane</keyword>
<reference evidence="6 7" key="1">
    <citation type="journal article" date="2016" name="Nat. Commun.">
        <title>Thousands of microbial genomes shed light on interconnected biogeochemical processes in an aquifer system.</title>
        <authorList>
            <person name="Anantharaman K."/>
            <person name="Brown C.T."/>
            <person name="Hug L.A."/>
            <person name="Sharon I."/>
            <person name="Castelle C.J."/>
            <person name="Probst A.J."/>
            <person name="Thomas B.C."/>
            <person name="Singh A."/>
            <person name="Wilkins M.J."/>
            <person name="Karaoz U."/>
            <person name="Brodie E.L."/>
            <person name="Williams K.H."/>
            <person name="Hubbard S.S."/>
            <person name="Banfield J.F."/>
        </authorList>
    </citation>
    <scope>NUCLEOTIDE SEQUENCE [LARGE SCALE GENOMIC DNA]</scope>
</reference>
<comment type="subcellular location">
    <subcellularLocation>
        <location evidence="1">Membrane</location>
        <topology evidence="1">Multi-pass membrane protein</topology>
    </subcellularLocation>
</comment>
<comment type="caution">
    <text evidence="6">The sequence shown here is derived from an EMBL/GenBank/DDBJ whole genome shotgun (WGS) entry which is preliminary data.</text>
</comment>
<dbReference type="EMBL" id="MHHS01000007">
    <property type="protein sequence ID" value="OGY37496.1"/>
    <property type="molecule type" value="Genomic_DNA"/>
</dbReference>
<evidence type="ECO:0000256" key="3">
    <source>
        <dbReference type="ARBA" id="ARBA00022989"/>
    </source>
</evidence>
<evidence type="ECO:0000256" key="1">
    <source>
        <dbReference type="ARBA" id="ARBA00004141"/>
    </source>
</evidence>
<dbReference type="PANTHER" id="PTHR36460:SF1">
    <property type="entry name" value="UPF0132 DOMAIN PROTEIN (AFU_ORTHOLOGUE AFUA_3G10255)"/>
    <property type="match status" value="1"/>
</dbReference>
<evidence type="ECO:0000256" key="2">
    <source>
        <dbReference type="ARBA" id="ARBA00022692"/>
    </source>
</evidence>